<keyword evidence="1" id="KW-0472">Membrane</keyword>
<dbReference type="Proteomes" id="UP000001423">
    <property type="component" value="Chromosome"/>
</dbReference>
<evidence type="ECO:0000256" key="1">
    <source>
        <dbReference type="SAM" id="Phobius"/>
    </source>
</evidence>
<dbReference type="HOGENOM" id="CLU_3139465_0_0_3"/>
<sequence>MPLTRLRRVHDSTIDRYRRLGLNNSTIAWLLFAEGLFVLLVGKALVGFIAL</sequence>
<organism evidence="2 3">
    <name type="scientific">Prochlorococcus marinus (strain MIT 9313)</name>
    <dbReference type="NCBI Taxonomy" id="74547"/>
    <lineage>
        <taxon>Bacteria</taxon>
        <taxon>Bacillati</taxon>
        <taxon>Cyanobacteriota</taxon>
        <taxon>Cyanophyceae</taxon>
        <taxon>Synechococcales</taxon>
        <taxon>Prochlorococcaceae</taxon>
        <taxon>Prochlorococcus</taxon>
    </lineage>
</organism>
<dbReference type="KEGG" id="pmt:PMT_2342"/>
<accession>B9ERG5</accession>
<feature type="transmembrane region" description="Helical" evidence="1">
    <location>
        <begin position="26"/>
        <end position="50"/>
    </location>
</feature>
<evidence type="ECO:0000313" key="3">
    <source>
        <dbReference type="Proteomes" id="UP000001423"/>
    </source>
</evidence>
<keyword evidence="3" id="KW-1185">Reference proteome</keyword>
<keyword evidence="1" id="KW-0812">Transmembrane</keyword>
<dbReference type="EMBL" id="BX548175">
    <property type="protein sequence ID" value="CAX31861.1"/>
    <property type="molecule type" value="Genomic_DNA"/>
</dbReference>
<proteinExistence type="predicted"/>
<name>B9ERG5_PROMM</name>
<gene>
    <name evidence="2" type="ordered locus">PMT_2342</name>
</gene>
<reference evidence="2 3" key="1">
    <citation type="journal article" date="2003" name="Nature">
        <title>Genome divergence in two Prochlorococcus ecotypes reflects oceanic niche differentiation.</title>
        <authorList>
            <person name="Rocap G."/>
            <person name="Larimer F.W."/>
            <person name="Lamerdin J.E."/>
            <person name="Malfatti S."/>
            <person name="Chain P."/>
            <person name="Ahlgren N.A."/>
            <person name="Arellano A."/>
            <person name="Coleman M."/>
            <person name="Hauser L."/>
            <person name="Hess W.R."/>
            <person name="Johnson Z.I."/>
            <person name="Land M.L."/>
            <person name="Lindell D."/>
            <person name="Post A.F."/>
            <person name="Regala W."/>
            <person name="Shah M."/>
            <person name="Shaw S.L."/>
            <person name="Steglich C."/>
            <person name="Sullivan M.B."/>
            <person name="Ting C.S."/>
            <person name="Tolonen A."/>
            <person name="Webb E.A."/>
            <person name="Zinser E.R."/>
            <person name="Chisholm S.W."/>
        </authorList>
    </citation>
    <scope>NUCLEOTIDE SEQUENCE [LARGE SCALE GENOMIC DNA]</scope>
    <source>
        <strain evidence="3">MIT 9313</strain>
    </source>
</reference>
<dbReference type="AlphaFoldDB" id="B9ERG5"/>
<evidence type="ECO:0000313" key="2">
    <source>
        <dbReference type="EMBL" id="CAX31861.1"/>
    </source>
</evidence>
<keyword evidence="1" id="KW-1133">Transmembrane helix</keyword>
<protein>
    <submittedName>
        <fullName evidence="2">Uncharacterized protein</fullName>
    </submittedName>
</protein>